<evidence type="ECO:0000256" key="9">
    <source>
        <dbReference type="HAMAP-Rule" id="MF_00237"/>
    </source>
</evidence>
<dbReference type="NCBIfam" id="TIGR01410">
    <property type="entry name" value="tatB"/>
    <property type="match status" value="1"/>
</dbReference>
<accession>A0ABQ6T392</accession>
<evidence type="ECO:0000313" key="12">
    <source>
        <dbReference type="Proteomes" id="UP000326367"/>
    </source>
</evidence>
<proteinExistence type="inferred from homology"/>
<feature type="compositionally biased region" description="Low complexity" evidence="10">
    <location>
        <begin position="128"/>
        <end position="147"/>
    </location>
</feature>
<reference evidence="11 12" key="1">
    <citation type="journal article" date="2020" name="Antonie Van Leeuwenhoek">
        <title>Stenotrophomonas cyclobalanopsidis sp. nov., isolated from the leaf spot disease of Cyclobalanopsis patelliformis.</title>
        <authorList>
            <person name="Bian D.R."/>
            <person name="Xue H."/>
            <person name="Piao C.G."/>
            <person name="Li Y."/>
        </authorList>
    </citation>
    <scope>NUCLEOTIDE SEQUENCE [LARGE SCALE GENOMIC DNA]</scope>
    <source>
        <strain evidence="11 12">TPQG1-4</strain>
    </source>
</reference>
<keyword evidence="6 9" id="KW-1133">Transmembrane helix</keyword>
<dbReference type="PANTHER" id="PTHR33162:SF1">
    <property type="entry name" value="SEC-INDEPENDENT PROTEIN TRANSLOCASE PROTEIN TATA, CHLOROPLASTIC"/>
    <property type="match status" value="1"/>
</dbReference>
<evidence type="ECO:0000256" key="1">
    <source>
        <dbReference type="ARBA" id="ARBA00004167"/>
    </source>
</evidence>
<keyword evidence="3 9" id="KW-1003">Cell membrane</keyword>
<dbReference type="EMBL" id="VYKI01000004">
    <property type="protein sequence ID" value="KAA9002148.1"/>
    <property type="molecule type" value="Genomic_DNA"/>
</dbReference>
<keyword evidence="2 9" id="KW-0813">Transport</keyword>
<keyword evidence="8 9" id="KW-0472">Membrane</keyword>
<dbReference type="HAMAP" id="MF_00237">
    <property type="entry name" value="TatB"/>
    <property type="match status" value="1"/>
</dbReference>
<dbReference type="Gene3D" id="1.20.5.3310">
    <property type="match status" value="1"/>
</dbReference>
<keyword evidence="12" id="KW-1185">Reference proteome</keyword>
<comment type="subunit">
    <text evidence="9">The Tat system comprises two distinct complexes: a TatABC complex, containing multiple copies of TatA, TatB and TatC subunits, and a separate TatA complex, containing only TatA subunits. Substrates initially bind to the TatABC complex, which probably triggers association of the separate TatA complex to form the active translocon.</text>
</comment>
<evidence type="ECO:0000256" key="5">
    <source>
        <dbReference type="ARBA" id="ARBA00022927"/>
    </source>
</evidence>
<evidence type="ECO:0000256" key="6">
    <source>
        <dbReference type="ARBA" id="ARBA00022989"/>
    </source>
</evidence>
<evidence type="ECO:0000256" key="10">
    <source>
        <dbReference type="SAM" id="MobiDB-lite"/>
    </source>
</evidence>
<feature type="region of interest" description="Disordered" evidence="10">
    <location>
        <begin position="63"/>
        <end position="161"/>
    </location>
</feature>
<evidence type="ECO:0000256" key="3">
    <source>
        <dbReference type="ARBA" id="ARBA00022475"/>
    </source>
</evidence>
<evidence type="ECO:0000313" key="11">
    <source>
        <dbReference type="EMBL" id="KAA9002148.1"/>
    </source>
</evidence>
<dbReference type="InterPro" id="IPR018448">
    <property type="entry name" value="TatB"/>
</dbReference>
<keyword evidence="4 9" id="KW-0812">Transmembrane</keyword>
<feature type="compositionally biased region" description="Basic and acidic residues" evidence="10">
    <location>
        <begin position="63"/>
        <end position="75"/>
    </location>
</feature>
<comment type="subcellular location">
    <subcellularLocation>
        <location evidence="9">Cell membrane</location>
        <topology evidence="9">Single-pass membrane protein</topology>
    </subcellularLocation>
    <subcellularLocation>
        <location evidence="1">Membrane</location>
        <topology evidence="1">Single-pass membrane protein</topology>
    </subcellularLocation>
</comment>
<dbReference type="RefSeq" id="WP_150453674.1">
    <property type="nucleotide sequence ID" value="NZ_VYKI01000004.1"/>
</dbReference>
<dbReference type="InterPro" id="IPR003369">
    <property type="entry name" value="TatA/B/E"/>
</dbReference>
<protein>
    <recommendedName>
        <fullName evidence="9">Sec-independent protein translocase protein TatB</fullName>
    </recommendedName>
</protein>
<dbReference type="PANTHER" id="PTHR33162">
    <property type="entry name" value="SEC-INDEPENDENT PROTEIN TRANSLOCASE PROTEIN TATA, CHLOROPLASTIC"/>
    <property type="match status" value="1"/>
</dbReference>
<evidence type="ECO:0000256" key="4">
    <source>
        <dbReference type="ARBA" id="ARBA00022692"/>
    </source>
</evidence>
<gene>
    <name evidence="9 11" type="primary">tatB</name>
    <name evidence="11" type="ORF">FJU31_04530</name>
</gene>
<keyword evidence="7 9" id="KW-0811">Translocation</keyword>
<sequence length="161" mass="17453">MFDIGFSELLVIAVVALVVLGPERLPKAARFAGLWVRRARNQWDSVKQELERELQAEEIKRQMQDVRQSMRDTESQLRASGEAMRREAAQAQQHGGDLAQEVRAPAPAQTPPHLADDAPAPPAPPAPQDVVPVTDAPVQPAATAPADNPVADAPTPPERQP</sequence>
<dbReference type="Proteomes" id="UP000326367">
    <property type="component" value="Unassembled WGS sequence"/>
</dbReference>
<evidence type="ECO:0000256" key="8">
    <source>
        <dbReference type="ARBA" id="ARBA00023136"/>
    </source>
</evidence>
<evidence type="ECO:0000256" key="2">
    <source>
        <dbReference type="ARBA" id="ARBA00022448"/>
    </source>
</evidence>
<evidence type="ECO:0000256" key="7">
    <source>
        <dbReference type="ARBA" id="ARBA00023010"/>
    </source>
</evidence>
<keyword evidence="5 9" id="KW-0653">Protein transport</keyword>
<comment type="function">
    <text evidence="9">Part of the twin-arginine translocation (Tat) system that transports large folded proteins containing a characteristic twin-arginine motif in their signal peptide across membranes. Together with TatC, TatB is part of a receptor directly interacting with Tat signal peptides. TatB may form an oligomeric binding site that transiently accommodates folded Tat precursor proteins before their translocation.</text>
</comment>
<dbReference type="PRINTS" id="PR01506">
    <property type="entry name" value="TATBPROTEIN"/>
</dbReference>
<name>A0ABQ6T392_9GAMM</name>
<dbReference type="Pfam" id="PF02416">
    <property type="entry name" value="TatA_B_E"/>
    <property type="match status" value="1"/>
</dbReference>
<organism evidence="11 12">
    <name type="scientific">Stenotrophomonas cyclobalanopsidis</name>
    <dbReference type="NCBI Taxonomy" id="2771362"/>
    <lineage>
        <taxon>Bacteria</taxon>
        <taxon>Pseudomonadati</taxon>
        <taxon>Pseudomonadota</taxon>
        <taxon>Gammaproteobacteria</taxon>
        <taxon>Lysobacterales</taxon>
        <taxon>Lysobacteraceae</taxon>
        <taxon>Stenotrophomonas</taxon>
    </lineage>
</organism>
<comment type="similarity">
    <text evidence="9">Belongs to the TatB family.</text>
</comment>
<comment type="caution">
    <text evidence="11">The sequence shown here is derived from an EMBL/GenBank/DDBJ whole genome shotgun (WGS) entry which is preliminary data.</text>
</comment>